<keyword evidence="4" id="KW-1185">Reference proteome</keyword>
<evidence type="ECO:0000313" key="3">
    <source>
        <dbReference type="EMBL" id="KAA0024011.1"/>
    </source>
</evidence>
<dbReference type="OrthoDB" id="5182370at2"/>
<dbReference type="Pfam" id="PF13360">
    <property type="entry name" value="PQQ_2"/>
    <property type="match status" value="1"/>
</dbReference>
<evidence type="ECO:0000313" key="4">
    <source>
        <dbReference type="Proteomes" id="UP000322244"/>
    </source>
</evidence>
<keyword evidence="1" id="KW-0812">Transmembrane</keyword>
<dbReference type="Proteomes" id="UP000322244">
    <property type="component" value="Unassembled WGS sequence"/>
</dbReference>
<comment type="caution">
    <text evidence="3">The sequence shown here is derived from an EMBL/GenBank/DDBJ whole genome shotgun (WGS) entry which is preliminary data.</text>
</comment>
<proteinExistence type="predicted"/>
<keyword evidence="1" id="KW-0472">Membrane</keyword>
<dbReference type="RefSeq" id="WP_149429171.1">
    <property type="nucleotide sequence ID" value="NZ_VLNY01000002.1"/>
</dbReference>
<evidence type="ECO:0000256" key="1">
    <source>
        <dbReference type="SAM" id="Phobius"/>
    </source>
</evidence>
<dbReference type="InterPro" id="IPR015943">
    <property type="entry name" value="WD40/YVTN_repeat-like_dom_sf"/>
</dbReference>
<reference evidence="3 4" key="1">
    <citation type="submission" date="2019-07" db="EMBL/GenBank/DDBJ databases">
        <title>Rhodococcus cavernicolus sp. nov., isolated from a cave.</title>
        <authorList>
            <person name="Lee S.D."/>
        </authorList>
    </citation>
    <scope>NUCLEOTIDE SEQUENCE [LARGE SCALE GENOMIC DNA]</scope>
    <source>
        <strain evidence="3 4">C1-24</strain>
    </source>
</reference>
<protein>
    <recommendedName>
        <fullName evidence="2">Pyrrolo-quinoline quinone repeat domain-containing protein</fullName>
    </recommendedName>
</protein>
<sequence length="410" mass="43502">MLAPERRSRVDLIVAAALVVAVVVAISVIWLHSDARGTTSVTAETSAVPPKTALTIPDRLREIWRQPSNVTTVPLTAGGAVVTGDDGTVTGRNIEDGKELWHYQRNMPLCGVINSWGTAVAVYRDRRGCSQVTELDGPDGLREAQRTSDADNSIRLSADGTYVVAQGDSRLEVWRSDLVRTLEYGRIDAPVQPKAQPRSGCHYDSARSSNTRVAVLERCPKEAGDRLTLLNPSPKDNQKPEEYGSSVIAGLTPGVDGAQVLAVSGDRVAVYLPPSGNEGPRIGVFDGDANPVQQYALSQPLAADSVVAKNASNYTIWTGSQLIALRMSDFVPIWAAQGVLGPGSMMAGSLLVPIVGGLAVLDPSNGREVRRIDLQRNGSDGKPITQGPIGTAVLGNFVLEQRGDTVVALG</sequence>
<dbReference type="EMBL" id="VLNY01000002">
    <property type="protein sequence ID" value="KAA0024011.1"/>
    <property type="molecule type" value="Genomic_DNA"/>
</dbReference>
<name>A0A5A7SIE0_9NOCA</name>
<keyword evidence="1" id="KW-1133">Transmembrane helix</keyword>
<dbReference type="SUPFAM" id="SSF50998">
    <property type="entry name" value="Quinoprotein alcohol dehydrogenase-like"/>
    <property type="match status" value="1"/>
</dbReference>
<organism evidence="3 4">
    <name type="scientific">Antrihabitans cavernicola</name>
    <dbReference type="NCBI Taxonomy" id="2495913"/>
    <lineage>
        <taxon>Bacteria</taxon>
        <taxon>Bacillati</taxon>
        <taxon>Actinomycetota</taxon>
        <taxon>Actinomycetes</taxon>
        <taxon>Mycobacteriales</taxon>
        <taxon>Nocardiaceae</taxon>
        <taxon>Antrihabitans</taxon>
    </lineage>
</organism>
<dbReference type="InterPro" id="IPR011047">
    <property type="entry name" value="Quinoprotein_ADH-like_sf"/>
</dbReference>
<dbReference type="Gene3D" id="2.130.10.10">
    <property type="entry name" value="YVTN repeat-like/Quinoprotein amine dehydrogenase"/>
    <property type="match status" value="1"/>
</dbReference>
<feature type="domain" description="Pyrrolo-quinoline quinone repeat" evidence="2">
    <location>
        <begin position="61"/>
        <end position="148"/>
    </location>
</feature>
<dbReference type="AlphaFoldDB" id="A0A5A7SIE0"/>
<gene>
    <name evidence="3" type="ORF">FOY51_05395</name>
</gene>
<dbReference type="InterPro" id="IPR002372">
    <property type="entry name" value="PQQ_rpt_dom"/>
</dbReference>
<accession>A0A5A7SIE0</accession>
<evidence type="ECO:0000259" key="2">
    <source>
        <dbReference type="Pfam" id="PF13360"/>
    </source>
</evidence>
<feature type="transmembrane region" description="Helical" evidence="1">
    <location>
        <begin position="12"/>
        <end position="31"/>
    </location>
</feature>